<evidence type="ECO:0000313" key="3">
    <source>
        <dbReference type="Proteomes" id="UP000672602"/>
    </source>
</evidence>
<keyword evidence="3" id="KW-1185">Reference proteome</keyword>
<feature type="compositionally biased region" description="Polar residues" evidence="1">
    <location>
        <begin position="261"/>
        <end position="270"/>
    </location>
</feature>
<accession>A0A8J7RWX1</accession>
<protein>
    <submittedName>
        <fullName evidence="2">Uncharacterized protein</fullName>
    </submittedName>
</protein>
<dbReference type="RefSeq" id="WP_210680843.1">
    <property type="nucleotide sequence ID" value="NZ_JAGMWN010000002.1"/>
</dbReference>
<gene>
    <name evidence="2" type="ORF">KAJ83_04445</name>
</gene>
<reference evidence="2" key="1">
    <citation type="submission" date="2021-04" db="EMBL/GenBank/DDBJ databases">
        <authorList>
            <person name="Zhang D.-C."/>
        </authorList>
    </citation>
    <scope>NUCLEOTIDE SEQUENCE</scope>
    <source>
        <strain evidence="2">CGMCC 1.15697</strain>
    </source>
</reference>
<proteinExistence type="predicted"/>
<feature type="compositionally biased region" description="Pro residues" evidence="1">
    <location>
        <begin position="285"/>
        <end position="294"/>
    </location>
</feature>
<organism evidence="2 3">
    <name type="scientific">Marivibrio halodurans</name>
    <dbReference type="NCBI Taxonomy" id="2039722"/>
    <lineage>
        <taxon>Bacteria</taxon>
        <taxon>Pseudomonadati</taxon>
        <taxon>Pseudomonadota</taxon>
        <taxon>Alphaproteobacteria</taxon>
        <taxon>Rhodospirillales</taxon>
        <taxon>Rhodospirillaceae</taxon>
        <taxon>Marivibrio</taxon>
    </lineage>
</organism>
<sequence length="294" mass="31609">MAANSNDISNDAAAALRASAWDKGVLSQRYETVAFDKNGNAPASEQELRAQATRMAGEKRLEEFQAEQSENAAGRILKHEHFSRGAQAAQVEGRKRQSENGQMFYLAAAAAAYDQPITLDFGNGPTATTPGEVRDEASELYNEYAEKYHRLIREGASQEEITRAKDKMDYYQNVMDVADDVAAGRKPPEAMQTAVDADQGGKAELGKSLDNVENARSAYNATKAQEAENAGTLEELSAEQQDDASMAAFFGTADGNPAPSDEQQTESTPENAAPDFDDIDFAAVTPPPPSGPGF</sequence>
<evidence type="ECO:0000256" key="1">
    <source>
        <dbReference type="SAM" id="MobiDB-lite"/>
    </source>
</evidence>
<dbReference type="Proteomes" id="UP000672602">
    <property type="component" value="Unassembled WGS sequence"/>
</dbReference>
<comment type="caution">
    <text evidence="2">The sequence shown here is derived from an EMBL/GenBank/DDBJ whole genome shotgun (WGS) entry which is preliminary data.</text>
</comment>
<dbReference type="AlphaFoldDB" id="A0A8J7RWX1"/>
<dbReference type="EMBL" id="JAGMWN010000002">
    <property type="protein sequence ID" value="MBP5856247.1"/>
    <property type="molecule type" value="Genomic_DNA"/>
</dbReference>
<evidence type="ECO:0000313" key="2">
    <source>
        <dbReference type="EMBL" id="MBP5856247.1"/>
    </source>
</evidence>
<feature type="region of interest" description="Disordered" evidence="1">
    <location>
        <begin position="184"/>
        <end position="294"/>
    </location>
</feature>
<name>A0A8J7RWX1_9PROT</name>